<dbReference type="HOGENOM" id="CLU_2343700_0_0_14"/>
<reference evidence="2 3" key="1">
    <citation type="journal article" date="2011" name="J. Bacteriol.">
        <title>Complete genome sequences of two hemotropic Mycoplasmas, Mycoplasma haemofelis strain Ohio2 and Mycoplasma suis strain Illinois.</title>
        <authorList>
            <person name="Messick J.B."/>
            <person name="Santos A.P."/>
            <person name="Guimaraes A.M."/>
        </authorList>
    </citation>
    <scope>NUCLEOTIDE SEQUENCE [LARGE SCALE GENOMIC DNA]</scope>
    <source>
        <strain evidence="2 3">Illinois</strain>
    </source>
</reference>
<sequence>MRWIIKIPLIVIPILSAAGGGGYWAYSLSSQTSGDQEKSKCVPSESCKCCVEGQCQCTEGSKECCKEPCPEGQCCCCCTEGTDCADGKCCCKPTK</sequence>
<name>F0QRZ5_MYCSL</name>
<gene>
    <name evidence="2" type="ordered locus">MSU_0740</name>
</gene>
<evidence type="ECO:0000313" key="2">
    <source>
        <dbReference type="EMBL" id="ADX98265.1"/>
    </source>
</evidence>
<accession>F0QRZ5</accession>
<proteinExistence type="predicted"/>
<dbReference type="AlphaFoldDB" id="F0QRZ5"/>
<organism evidence="2 3">
    <name type="scientific">Mycoplasma suis (strain Illinois)</name>
    <dbReference type="NCBI Taxonomy" id="768700"/>
    <lineage>
        <taxon>Bacteria</taxon>
        <taxon>Bacillati</taxon>
        <taxon>Mycoplasmatota</taxon>
        <taxon>Mollicutes</taxon>
        <taxon>Mycoplasmataceae</taxon>
        <taxon>Mycoplasma</taxon>
    </lineage>
</organism>
<dbReference type="Proteomes" id="UP000007484">
    <property type="component" value="Chromosome"/>
</dbReference>
<dbReference type="EMBL" id="CP002525">
    <property type="protein sequence ID" value="ADX98265.1"/>
    <property type="molecule type" value="Genomic_DNA"/>
</dbReference>
<keyword evidence="1" id="KW-0472">Membrane</keyword>
<evidence type="ECO:0000313" key="3">
    <source>
        <dbReference type="Proteomes" id="UP000007484"/>
    </source>
</evidence>
<dbReference type="RefSeq" id="WP_013610102.1">
    <property type="nucleotide sequence ID" value="NC_015155.1"/>
</dbReference>
<protein>
    <submittedName>
        <fullName evidence="2">Uncharacterized protein</fullName>
    </submittedName>
</protein>
<dbReference type="STRING" id="768700.MSU_0740"/>
<keyword evidence="1" id="KW-1133">Transmembrane helix</keyword>
<feature type="transmembrane region" description="Helical" evidence="1">
    <location>
        <begin position="7"/>
        <end position="26"/>
    </location>
</feature>
<keyword evidence="3" id="KW-1185">Reference proteome</keyword>
<dbReference type="KEGG" id="mss:MSU_0740"/>
<evidence type="ECO:0000256" key="1">
    <source>
        <dbReference type="SAM" id="Phobius"/>
    </source>
</evidence>
<keyword evidence="1" id="KW-0812">Transmembrane</keyword>